<dbReference type="InterPro" id="IPR038042">
    <property type="entry name" value="Gp37-like"/>
</dbReference>
<evidence type="ECO:0000313" key="1">
    <source>
        <dbReference type="EMBL" id="MEK0082866.1"/>
    </source>
</evidence>
<dbReference type="RefSeq" id="WP_418158716.1">
    <property type="nucleotide sequence ID" value="NZ_JBBLZC010000005.1"/>
</dbReference>
<proteinExistence type="predicted"/>
<keyword evidence="2" id="KW-1185">Reference proteome</keyword>
<accession>A0ABU8XNV0</accession>
<dbReference type="Gene3D" id="3.30.2000.10">
    <property type="entry name" value="Phage tail protein-like"/>
    <property type="match status" value="1"/>
</dbReference>
<dbReference type="Pfam" id="PF23840">
    <property type="entry name" value="Phage_tail_terminator"/>
    <property type="match status" value="1"/>
</dbReference>
<name>A0ABU8XNV0_9PROT</name>
<reference evidence="1 2" key="1">
    <citation type="submission" date="2024-01" db="EMBL/GenBank/DDBJ databases">
        <title>Multi-omics insights into the function and evolution of sodium benzoate biodegradation pathways in Benzoatithermus flavus gen. nov., sp. nov. from hot spring.</title>
        <authorList>
            <person name="Hu C.-J."/>
            <person name="Li W.-J."/>
        </authorList>
    </citation>
    <scope>NUCLEOTIDE SEQUENCE [LARGE SCALE GENOMIC DNA]</scope>
    <source>
        <strain evidence="1 2">SYSU G07066</strain>
    </source>
</reference>
<gene>
    <name evidence="1" type="ORF">U1T56_06870</name>
</gene>
<sequence length="141" mass="15100">MIEAVVARLRDQATALRRVQPTTDLAAIIKQGDRTMLPCAHVYLASDQAAPNRLATAAVSQKVTRRFAVLLGVAATGADREAGVIDQLEPTVAVVRAALVGWVPPEAAQPCTLVRGAFVDVVVGIAWWVEGYATSFYQWSV</sequence>
<protein>
    <submittedName>
        <fullName evidence="1">Uncharacterized protein</fullName>
    </submittedName>
</protein>
<dbReference type="InterPro" id="IPR056912">
    <property type="entry name" value="Phage_JBD30_tail_term-like"/>
</dbReference>
<dbReference type="Proteomes" id="UP001375743">
    <property type="component" value="Unassembled WGS sequence"/>
</dbReference>
<comment type="caution">
    <text evidence="1">The sequence shown here is derived from an EMBL/GenBank/DDBJ whole genome shotgun (WGS) entry which is preliminary data.</text>
</comment>
<organism evidence="1 2">
    <name type="scientific">Benzoatithermus flavus</name>
    <dbReference type="NCBI Taxonomy" id="3108223"/>
    <lineage>
        <taxon>Bacteria</taxon>
        <taxon>Pseudomonadati</taxon>
        <taxon>Pseudomonadota</taxon>
        <taxon>Alphaproteobacteria</taxon>
        <taxon>Geminicoccales</taxon>
        <taxon>Geminicoccaceae</taxon>
        <taxon>Benzoatithermus</taxon>
    </lineage>
</organism>
<evidence type="ECO:0000313" key="2">
    <source>
        <dbReference type="Proteomes" id="UP001375743"/>
    </source>
</evidence>
<dbReference type="EMBL" id="JBBLZC010000005">
    <property type="protein sequence ID" value="MEK0082866.1"/>
    <property type="molecule type" value="Genomic_DNA"/>
</dbReference>